<evidence type="ECO:0000313" key="2">
    <source>
        <dbReference type="Proteomes" id="UP001500827"/>
    </source>
</evidence>
<comment type="caution">
    <text evidence="1">The sequence shown here is derived from an EMBL/GenBank/DDBJ whole genome shotgun (WGS) entry which is preliminary data.</text>
</comment>
<dbReference type="Proteomes" id="UP001500827">
    <property type="component" value="Unassembled WGS sequence"/>
</dbReference>
<accession>A0ABP7LFA0</accession>
<name>A0ABP7LFA0_9SPHN</name>
<evidence type="ECO:0000313" key="1">
    <source>
        <dbReference type="EMBL" id="GAA3899654.1"/>
    </source>
</evidence>
<reference evidence="2" key="1">
    <citation type="journal article" date="2019" name="Int. J. Syst. Evol. Microbiol.">
        <title>The Global Catalogue of Microorganisms (GCM) 10K type strain sequencing project: providing services to taxonomists for standard genome sequencing and annotation.</title>
        <authorList>
            <consortium name="The Broad Institute Genomics Platform"/>
            <consortium name="The Broad Institute Genome Sequencing Center for Infectious Disease"/>
            <person name="Wu L."/>
            <person name="Ma J."/>
        </authorList>
    </citation>
    <scope>NUCLEOTIDE SEQUENCE [LARGE SCALE GENOMIC DNA]</scope>
    <source>
        <strain evidence="2">JCM 17543</strain>
    </source>
</reference>
<keyword evidence="2" id="KW-1185">Reference proteome</keyword>
<sequence length="45" mass="4741">MVAATGKAARLAKALEGRNGVSGEANSLRFGTIPNKLFTIAEPRR</sequence>
<organism evidence="1 2">
    <name type="scientific">Sphingomonas limnosediminicola</name>
    <dbReference type="NCBI Taxonomy" id="940133"/>
    <lineage>
        <taxon>Bacteria</taxon>
        <taxon>Pseudomonadati</taxon>
        <taxon>Pseudomonadota</taxon>
        <taxon>Alphaproteobacteria</taxon>
        <taxon>Sphingomonadales</taxon>
        <taxon>Sphingomonadaceae</taxon>
        <taxon>Sphingomonas</taxon>
    </lineage>
</organism>
<dbReference type="EMBL" id="BAABBM010000001">
    <property type="protein sequence ID" value="GAA3899654.1"/>
    <property type="molecule type" value="Genomic_DNA"/>
</dbReference>
<protein>
    <submittedName>
        <fullName evidence="1">Uncharacterized protein</fullName>
    </submittedName>
</protein>
<gene>
    <name evidence="1" type="ORF">GCM10022276_18130</name>
</gene>
<proteinExistence type="predicted"/>